<reference evidence="1 2" key="1">
    <citation type="submission" date="2018-10" db="EMBL/GenBank/DDBJ databases">
        <title>Comamonadaceae CDC group NO-1 genome sequencing and assembly.</title>
        <authorList>
            <person name="Bernier A.-M."/>
            <person name="Bernard K."/>
        </authorList>
    </citation>
    <scope>NUCLEOTIDE SEQUENCE [LARGE SCALE GENOMIC DNA]</scope>
    <source>
        <strain evidence="1 2">NML161473</strain>
    </source>
</reference>
<organism evidence="1 2">
    <name type="scientific">Allofranklinella schreckenbergeri</name>
    <dbReference type="NCBI Taxonomy" id="1076744"/>
    <lineage>
        <taxon>Bacteria</taxon>
        <taxon>Pseudomonadati</taxon>
        <taxon>Pseudomonadota</taxon>
        <taxon>Betaproteobacteria</taxon>
        <taxon>Burkholderiales</taxon>
        <taxon>Comamonadaceae</taxon>
        <taxon>Allofranklinella</taxon>
    </lineage>
</organism>
<dbReference type="AlphaFoldDB" id="A0A3M6QBD5"/>
<dbReference type="EMBL" id="RDQL01000006">
    <property type="protein sequence ID" value="RMW99930.1"/>
    <property type="molecule type" value="Genomic_DNA"/>
</dbReference>
<dbReference type="RefSeq" id="WP_122253812.1">
    <property type="nucleotide sequence ID" value="NZ_RDQL01000006.1"/>
</dbReference>
<proteinExistence type="predicted"/>
<comment type="caution">
    <text evidence="1">The sequence shown here is derived from an EMBL/GenBank/DDBJ whole genome shotgun (WGS) entry which is preliminary data.</text>
</comment>
<evidence type="ECO:0000313" key="1">
    <source>
        <dbReference type="EMBL" id="RMW99930.1"/>
    </source>
</evidence>
<evidence type="ECO:0000313" key="2">
    <source>
        <dbReference type="Proteomes" id="UP000267035"/>
    </source>
</evidence>
<dbReference type="Proteomes" id="UP000267035">
    <property type="component" value="Unassembled WGS sequence"/>
</dbReference>
<name>A0A3M6QBD5_9BURK</name>
<sequence>MNIASLLLLILVLWLVVRGRSQARRIRLLAENLSGLQIEQHMQTLTTGYLRAIHEPDLARQEQIWPTFAATERALAAQTEHLARALARVPAEQTRMGRLALDFPCIESWVPGTTRDFRALLKLHAEGIRQAVDNVQNLGPKDRAYCLMAEWLLFQHSCHWFCKSRNTADARLVLRHQVTREKALDSVSPSTRQAYQRWLET</sequence>
<protein>
    <submittedName>
        <fullName evidence="1">Uncharacterized protein</fullName>
    </submittedName>
</protein>
<gene>
    <name evidence="1" type="ORF">EBQ25_05560</name>
</gene>
<keyword evidence="2" id="KW-1185">Reference proteome</keyword>
<accession>A0A3M6QBD5</accession>